<evidence type="ECO:0000256" key="2">
    <source>
        <dbReference type="ARBA" id="ARBA00022692"/>
    </source>
</evidence>
<evidence type="ECO:0000256" key="3">
    <source>
        <dbReference type="ARBA" id="ARBA00022989"/>
    </source>
</evidence>
<keyword evidence="4 5" id="KW-0472">Membrane</keyword>
<evidence type="ECO:0000259" key="6">
    <source>
        <dbReference type="Pfam" id="PF13515"/>
    </source>
</evidence>
<feature type="transmembrane region" description="Helical" evidence="5">
    <location>
        <begin position="256"/>
        <end position="274"/>
    </location>
</feature>
<protein>
    <submittedName>
        <fullName evidence="7">FUSC family protein</fullName>
    </submittedName>
</protein>
<dbReference type="EMBL" id="JADGMQ010000003">
    <property type="protein sequence ID" value="MBI1620479.1"/>
    <property type="molecule type" value="Genomic_DNA"/>
</dbReference>
<proteinExistence type="predicted"/>
<gene>
    <name evidence="7" type="ORF">IOD40_07355</name>
</gene>
<organism evidence="7 8">
    <name type="scientific">Aquamicrobium zhengzhouense</name>
    <dbReference type="NCBI Taxonomy" id="2781738"/>
    <lineage>
        <taxon>Bacteria</taxon>
        <taxon>Pseudomonadati</taxon>
        <taxon>Pseudomonadota</taxon>
        <taxon>Alphaproteobacteria</taxon>
        <taxon>Hyphomicrobiales</taxon>
        <taxon>Phyllobacteriaceae</taxon>
        <taxon>Aquamicrobium</taxon>
    </lineage>
</organism>
<reference evidence="7 8" key="1">
    <citation type="submission" date="2020-10" db="EMBL/GenBank/DDBJ databases">
        <title>Aquamicrobium zhengzhouensis sp. nov., a exopolysaccharide producing bacterium isolated from farmland soil.</title>
        <authorList>
            <person name="Wang X."/>
        </authorList>
    </citation>
    <scope>NUCLEOTIDE SEQUENCE [LARGE SCALE GENOMIC DNA]</scope>
    <source>
        <strain evidence="8">cd-1</strain>
    </source>
</reference>
<evidence type="ECO:0000313" key="7">
    <source>
        <dbReference type="EMBL" id="MBI1620479.1"/>
    </source>
</evidence>
<evidence type="ECO:0000313" key="8">
    <source>
        <dbReference type="Proteomes" id="UP000601789"/>
    </source>
</evidence>
<feature type="transmembrane region" description="Helical" evidence="5">
    <location>
        <begin position="280"/>
        <end position="300"/>
    </location>
</feature>
<name>A0ABS0SB08_9HYPH</name>
<feature type="transmembrane region" description="Helical" evidence="5">
    <location>
        <begin position="39"/>
        <end position="58"/>
    </location>
</feature>
<keyword evidence="8" id="KW-1185">Reference proteome</keyword>
<evidence type="ECO:0000256" key="5">
    <source>
        <dbReference type="SAM" id="Phobius"/>
    </source>
</evidence>
<sequence length="373" mass="39444">MKKRSSTHSRRQAARHLMNLRQVQDSMTVAEQPSIRNSLLAGLQGGITAAIALPLVLLSAWPHLVGFASLGALVALFGRFAPRRDRNMIVFLCLICQVTAVFSMSAVAWLGMSYTFQLCLLALSCGIFLFVGLVFGFGPPGPLIFVFAGAASMSDGLSFDQVIERTAATTAVALLALFICAATERFRYTHPSEAPGPGTPKLPIPHLLTMAGRASVGAGIAAFTSYLLGANHPAWAAMGALAVLQGTNLHINMNRALQRTAGTVVGAFLAWGVLVQDPSAWVIIGVLVGLQILTEIVIGYNYAIGQVLVTPMALLMTQLAAPQSAGAQMAPERVLDTVLGVAVGVGIAVLLSSIDDRRHLAKRHGRPDDARET</sequence>
<comment type="caution">
    <text evidence="7">The sequence shown here is derived from an EMBL/GenBank/DDBJ whole genome shotgun (WGS) entry which is preliminary data.</text>
</comment>
<evidence type="ECO:0000256" key="1">
    <source>
        <dbReference type="ARBA" id="ARBA00004141"/>
    </source>
</evidence>
<feature type="transmembrane region" description="Helical" evidence="5">
    <location>
        <begin position="88"/>
        <end position="108"/>
    </location>
</feature>
<dbReference type="Pfam" id="PF13515">
    <property type="entry name" value="FUSC_2"/>
    <property type="match status" value="1"/>
</dbReference>
<keyword evidence="3 5" id="KW-1133">Transmembrane helix</keyword>
<keyword evidence="2 5" id="KW-0812">Transmembrane</keyword>
<feature type="transmembrane region" description="Helical" evidence="5">
    <location>
        <begin position="207"/>
        <end position="228"/>
    </location>
</feature>
<comment type="subcellular location">
    <subcellularLocation>
        <location evidence="1">Membrane</location>
        <topology evidence="1">Multi-pass membrane protein</topology>
    </subcellularLocation>
</comment>
<feature type="transmembrane region" description="Helical" evidence="5">
    <location>
        <begin position="337"/>
        <end position="354"/>
    </location>
</feature>
<accession>A0ABS0SB08</accession>
<dbReference type="RefSeq" id="WP_198475859.1">
    <property type="nucleotide sequence ID" value="NZ_JADGMQ010000003.1"/>
</dbReference>
<feature type="transmembrane region" description="Helical" evidence="5">
    <location>
        <begin position="64"/>
        <end position="81"/>
    </location>
</feature>
<feature type="domain" description="Integral membrane bound transporter" evidence="6">
    <location>
        <begin position="220"/>
        <end position="345"/>
    </location>
</feature>
<evidence type="ECO:0000256" key="4">
    <source>
        <dbReference type="ARBA" id="ARBA00023136"/>
    </source>
</evidence>
<dbReference type="InterPro" id="IPR049453">
    <property type="entry name" value="Memb_transporter_dom"/>
</dbReference>
<dbReference type="Proteomes" id="UP000601789">
    <property type="component" value="Unassembled WGS sequence"/>
</dbReference>